<organism evidence="7 8">
    <name type="scientific">Microvirga terrestris</name>
    <dbReference type="NCBI Taxonomy" id="2791024"/>
    <lineage>
        <taxon>Bacteria</taxon>
        <taxon>Pseudomonadati</taxon>
        <taxon>Pseudomonadota</taxon>
        <taxon>Alphaproteobacteria</taxon>
        <taxon>Hyphomicrobiales</taxon>
        <taxon>Methylobacteriaceae</taxon>
        <taxon>Microvirga</taxon>
    </lineage>
</organism>
<evidence type="ECO:0000313" key="7">
    <source>
        <dbReference type="EMBL" id="MBF9197153.1"/>
    </source>
</evidence>
<evidence type="ECO:0000313" key="8">
    <source>
        <dbReference type="Proteomes" id="UP000611708"/>
    </source>
</evidence>
<evidence type="ECO:0000256" key="1">
    <source>
        <dbReference type="ARBA" id="ARBA00009913"/>
    </source>
</evidence>
<dbReference type="RefSeq" id="WP_196264509.1">
    <property type="nucleotide sequence ID" value="NZ_JADQDN010000006.1"/>
</dbReference>
<name>A0ABS0HUJ7_9HYPH</name>
<dbReference type="Proteomes" id="UP000611708">
    <property type="component" value="Unassembled WGS sequence"/>
</dbReference>
<dbReference type="EMBL" id="JADQDN010000006">
    <property type="protein sequence ID" value="MBF9197153.1"/>
    <property type="molecule type" value="Genomic_DNA"/>
</dbReference>
<dbReference type="CDD" id="cd03768">
    <property type="entry name" value="SR_ResInv"/>
    <property type="match status" value="1"/>
</dbReference>
<comment type="caution">
    <text evidence="7">The sequence shown here is derived from an EMBL/GenBank/DDBJ whole genome shotgun (WGS) entry which is preliminary data.</text>
</comment>
<keyword evidence="8" id="KW-1185">Reference proteome</keyword>
<dbReference type="InterPro" id="IPR006118">
    <property type="entry name" value="Recombinase_CS"/>
</dbReference>
<dbReference type="SUPFAM" id="SSF53041">
    <property type="entry name" value="Resolvase-like"/>
    <property type="match status" value="1"/>
</dbReference>
<dbReference type="PROSITE" id="PS51736">
    <property type="entry name" value="RECOMBINASES_3"/>
    <property type="match status" value="1"/>
</dbReference>
<feature type="active site" description="O-(5'-phospho-DNA)-serine intermediate" evidence="5">
    <location>
        <position position="9"/>
    </location>
</feature>
<evidence type="ECO:0000256" key="2">
    <source>
        <dbReference type="ARBA" id="ARBA00022908"/>
    </source>
</evidence>
<dbReference type="SMART" id="SM00857">
    <property type="entry name" value="Resolvase"/>
    <property type="match status" value="1"/>
</dbReference>
<reference evidence="7 8" key="1">
    <citation type="submission" date="2020-11" db="EMBL/GenBank/DDBJ databases">
        <authorList>
            <person name="Kim M.K."/>
        </authorList>
    </citation>
    <scope>NUCLEOTIDE SEQUENCE [LARGE SCALE GENOMIC DNA]</scope>
    <source>
        <strain evidence="7 8">BT290</strain>
    </source>
</reference>
<dbReference type="InterPro" id="IPR006119">
    <property type="entry name" value="Resolv_N"/>
</dbReference>
<protein>
    <submittedName>
        <fullName evidence="7">Recombinase family protein</fullName>
    </submittedName>
</protein>
<dbReference type="PANTHER" id="PTHR30461:SF2">
    <property type="entry name" value="SERINE RECOMBINASE PINE-RELATED"/>
    <property type="match status" value="1"/>
</dbReference>
<dbReference type="PROSITE" id="PS00398">
    <property type="entry name" value="RECOMBINASES_2"/>
    <property type="match status" value="1"/>
</dbReference>
<keyword evidence="2" id="KW-0229">DNA integration</keyword>
<keyword evidence="3" id="KW-0238">DNA-binding</keyword>
<dbReference type="PANTHER" id="PTHR30461">
    <property type="entry name" value="DNA-INVERTASE FROM LAMBDOID PROPHAGE"/>
    <property type="match status" value="1"/>
</dbReference>
<sequence>MLVGYARVSTKDQKTELQMDALKGMGCERVFIEKASGAQRERPELKAALEFVRAGDTIVVWKMDRLARSLKQLIETVEGLQHREIGFRSLTEAIDTTTPGGRLVFHIFASLAEFERSIIRERTMAGLAAAQARGRLGGRPRSLNERDIALARTMLADEKITVAEIANMLGGTASTLYRYIPAARASTIQYD</sequence>
<feature type="domain" description="Resolvase/invertase-type recombinase catalytic" evidence="6">
    <location>
        <begin position="1"/>
        <end position="134"/>
    </location>
</feature>
<dbReference type="Pfam" id="PF00239">
    <property type="entry name" value="Resolvase"/>
    <property type="match status" value="1"/>
</dbReference>
<gene>
    <name evidence="7" type="ORF">I2H36_13995</name>
</gene>
<dbReference type="InterPro" id="IPR036162">
    <property type="entry name" value="Resolvase-like_N_sf"/>
</dbReference>
<dbReference type="InterPro" id="IPR009057">
    <property type="entry name" value="Homeodomain-like_sf"/>
</dbReference>
<dbReference type="SUPFAM" id="SSF46689">
    <property type="entry name" value="Homeodomain-like"/>
    <property type="match status" value="1"/>
</dbReference>
<evidence type="ECO:0000259" key="6">
    <source>
        <dbReference type="PROSITE" id="PS51736"/>
    </source>
</evidence>
<proteinExistence type="inferred from homology"/>
<dbReference type="PROSITE" id="PS00397">
    <property type="entry name" value="RECOMBINASES_1"/>
    <property type="match status" value="1"/>
</dbReference>
<evidence type="ECO:0000256" key="5">
    <source>
        <dbReference type="PROSITE-ProRule" id="PRU10137"/>
    </source>
</evidence>
<keyword evidence="4" id="KW-0233">DNA recombination</keyword>
<accession>A0ABS0HUJ7</accession>
<dbReference type="Pfam" id="PF02796">
    <property type="entry name" value="HTH_7"/>
    <property type="match status" value="1"/>
</dbReference>
<dbReference type="Gene3D" id="1.10.10.60">
    <property type="entry name" value="Homeodomain-like"/>
    <property type="match status" value="1"/>
</dbReference>
<evidence type="ECO:0000256" key="3">
    <source>
        <dbReference type="ARBA" id="ARBA00023125"/>
    </source>
</evidence>
<dbReference type="InterPro" id="IPR050639">
    <property type="entry name" value="SSR_resolvase"/>
</dbReference>
<dbReference type="Gene3D" id="3.40.50.1390">
    <property type="entry name" value="Resolvase, N-terminal catalytic domain"/>
    <property type="match status" value="1"/>
</dbReference>
<evidence type="ECO:0000256" key="4">
    <source>
        <dbReference type="ARBA" id="ARBA00023172"/>
    </source>
</evidence>
<dbReference type="InterPro" id="IPR006120">
    <property type="entry name" value="Resolvase_HTH_dom"/>
</dbReference>
<comment type="similarity">
    <text evidence="1">Belongs to the site-specific recombinase resolvase family.</text>
</comment>